<dbReference type="KEGG" id="fcz:IMF26_04430"/>
<protein>
    <submittedName>
        <fullName evidence="1">DUF1848 family protein</fullName>
    </submittedName>
</protein>
<organism evidence="1">
    <name type="scientific">Candidatus Fermentithermobacillus carboniphilus</name>
    <dbReference type="NCBI Taxonomy" id="3085328"/>
    <lineage>
        <taxon>Bacteria</taxon>
        <taxon>Bacillati</taxon>
        <taxon>Bacillota</taxon>
        <taxon>Candidatus Fermentithermobacillia</taxon>
        <taxon>Candidatus Fermentithermobacillales</taxon>
        <taxon>Candidatus Fermentithermobacillaceae</taxon>
        <taxon>Candidatus Fermentithermobacillus</taxon>
    </lineage>
</organism>
<proteinExistence type="predicted"/>
<dbReference type="InterPro" id="IPR014998">
    <property type="entry name" value="DUF1848"/>
</dbReference>
<gene>
    <name evidence="1" type="ORF">IMF26_04430</name>
</gene>
<dbReference type="AlphaFoldDB" id="A0AAT9LGD9"/>
<sequence length="89" mass="10310">MLQGYYSDRLVIGFLDVYGKVRGRLERLRKNHGIQFTDITVPERRQELLELASRILEIGKKYGLEVQSCAEAIDLSQREENAQNQNSIK</sequence>
<dbReference type="Pfam" id="PF08902">
    <property type="entry name" value="DUF1848"/>
    <property type="match status" value="1"/>
</dbReference>
<name>A0AAT9LGD9_9FIRM</name>
<reference evidence="1" key="2">
    <citation type="journal article" date="2023" name="Biology">
        <title>Prokaryotic Life Associated with Coal-Fire Gas Vents Revealed by Metagenomics.</title>
        <authorList>
            <person name="Kadnikov V.V."/>
            <person name="Mardanov A.V."/>
            <person name="Beletsky A.V."/>
            <person name="Karnachuk O.V."/>
            <person name="Ravin N.V."/>
        </authorList>
    </citation>
    <scope>NUCLEOTIDE SEQUENCE</scope>
    <source>
        <strain evidence="1">Bu02</strain>
    </source>
</reference>
<evidence type="ECO:0000313" key="1">
    <source>
        <dbReference type="EMBL" id="QUL99307.1"/>
    </source>
</evidence>
<dbReference type="EMBL" id="CP062796">
    <property type="protein sequence ID" value="QUL99307.1"/>
    <property type="molecule type" value="Genomic_DNA"/>
</dbReference>
<reference evidence="1" key="1">
    <citation type="submission" date="2020-10" db="EMBL/GenBank/DDBJ databases">
        <authorList>
            <person name="Kadnikov V."/>
            <person name="Beletsky A.V."/>
            <person name="Mardanov A.V."/>
            <person name="Karnachuk O.V."/>
            <person name="Ravin N.V."/>
        </authorList>
    </citation>
    <scope>NUCLEOTIDE SEQUENCE</scope>
    <source>
        <strain evidence="1">Bu02</strain>
    </source>
</reference>
<accession>A0AAT9LGD9</accession>